<evidence type="ECO:0000256" key="8">
    <source>
        <dbReference type="ARBA" id="ARBA00022840"/>
    </source>
</evidence>
<comment type="subcellular location">
    <subcellularLocation>
        <location evidence="1">Cytoplasm</location>
    </subcellularLocation>
</comment>
<evidence type="ECO:0000256" key="3">
    <source>
        <dbReference type="ARBA" id="ARBA00010728"/>
    </source>
</evidence>
<dbReference type="EMBL" id="CADCWJ010000163">
    <property type="protein sequence ID" value="CAA9548477.1"/>
    <property type="molecule type" value="Genomic_DNA"/>
</dbReference>
<evidence type="ECO:0000256" key="2">
    <source>
        <dbReference type="ARBA" id="ARBA00005045"/>
    </source>
</evidence>
<comment type="catalytic activity">
    <reaction evidence="13">
        <text>tRNA(Sec) + L-serine + ATP = L-seryl-tRNA(Sec) + AMP + diphosphate + H(+)</text>
        <dbReference type="Rhea" id="RHEA:42580"/>
        <dbReference type="Rhea" id="RHEA-COMP:9742"/>
        <dbReference type="Rhea" id="RHEA-COMP:10128"/>
        <dbReference type="ChEBI" id="CHEBI:15378"/>
        <dbReference type="ChEBI" id="CHEBI:30616"/>
        <dbReference type="ChEBI" id="CHEBI:33019"/>
        <dbReference type="ChEBI" id="CHEBI:33384"/>
        <dbReference type="ChEBI" id="CHEBI:78442"/>
        <dbReference type="ChEBI" id="CHEBI:78533"/>
        <dbReference type="ChEBI" id="CHEBI:456215"/>
        <dbReference type="EC" id="6.1.1.11"/>
    </reaction>
</comment>
<evidence type="ECO:0000256" key="11">
    <source>
        <dbReference type="ARBA" id="ARBA00031113"/>
    </source>
</evidence>
<evidence type="ECO:0000256" key="6">
    <source>
        <dbReference type="ARBA" id="ARBA00022598"/>
    </source>
</evidence>
<dbReference type="InterPro" id="IPR002317">
    <property type="entry name" value="Ser-tRNA-ligase_type_1"/>
</dbReference>
<evidence type="ECO:0000259" key="15">
    <source>
        <dbReference type="PROSITE" id="PS50862"/>
    </source>
</evidence>
<dbReference type="GO" id="GO:0005524">
    <property type="term" value="F:ATP binding"/>
    <property type="evidence" value="ECO:0007669"/>
    <property type="project" value="UniProtKB-KW"/>
</dbReference>
<dbReference type="Pfam" id="PF00587">
    <property type="entry name" value="tRNA-synt_2b"/>
    <property type="match status" value="1"/>
</dbReference>
<dbReference type="EC" id="6.1.1.11" evidence="4"/>
<dbReference type="PANTHER" id="PTHR43697:SF1">
    <property type="entry name" value="SERINE--TRNA LIGASE"/>
    <property type="match status" value="1"/>
</dbReference>
<dbReference type="PRINTS" id="PR00981">
    <property type="entry name" value="TRNASYNTHSER"/>
</dbReference>
<dbReference type="Gene3D" id="3.30.930.10">
    <property type="entry name" value="Bira Bifunctional Protein, Domain 2"/>
    <property type="match status" value="1"/>
</dbReference>
<dbReference type="InterPro" id="IPR002314">
    <property type="entry name" value="aa-tRNA-synt_IIb"/>
</dbReference>
<keyword evidence="8" id="KW-0067">ATP-binding</keyword>
<dbReference type="GO" id="GO:0004828">
    <property type="term" value="F:serine-tRNA ligase activity"/>
    <property type="evidence" value="ECO:0007669"/>
    <property type="project" value="UniProtKB-EC"/>
</dbReference>
<evidence type="ECO:0000256" key="12">
    <source>
        <dbReference type="ARBA" id="ARBA00033352"/>
    </source>
</evidence>
<evidence type="ECO:0000256" key="9">
    <source>
        <dbReference type="ARBA" id="ARBA00022917"/>
    </source>
</evidence>
<comment type="similarity">
    <text evidence="3">Belongs to the class-II aminoacyl-tRNA synthetase family. Type-1 seryl-tRNA synthetase subfamily.</text>
</comment>
<comment type="pathway">
    <text evidence="2">Aminoacyl-tRNA biosynthesis; selenocysteinyl-tRNA(Sec) biosynthesis; L-seryl-tRNA(Sec) from L-serine and tRNA(Sec): step 1/1.</text>
</comment>
<evidence type="ECO:0000256" key="7">
    <source>
        <dbReference type="ARBA" id="ARBA00022741"/>
    </source>
</evidence>
<dbReference type="InterPro" id="IPR045864">
    <property type="entry name" value="aa-tRNA-synth_II/BPL/LPL"/>
</dbReference>
<name>A0A6J4UEH3_9BACT</name>
<gene>
    <name evidence="16" type="ORF">AVDCRST_MAG87-667</name>
</gene>
<sequence length="216" mass="24413">MEEDKWLIPTAEVPITNLYRDEILDGSLLPIYHVAATQCFRREQISAGRDVRGIKRVFEFQKVEMVKFTHPDRSEAELHRLLDEACHVVAELGLPYRILNLSSGDMTFSAAQTFDIETWAAGSDEWLEISSCSLFREFQARRANLRFREESGSRPHFLHTLNGSGLALPRTIIAILENYQREDGTVAIPDVLRPYMGGQAVIGVQPPFGPSMPVQP</sequence>
<evidence type="ECO:0000256" key="10">
    <source>
        <dbReference type="ARBA" id="ARBA00023146"/>
    </source>
</evidence>
<dbReference type="AlphaFoldDB" id="A0A6J4UEH3"/>
<proteinExistence type="inferred from homology"/>
<dbReference type="InterPro" id="IPR006195">
    <property type="entry name" value="aa-tRNA-synth_II"/>
</dbReference>
<accession>A0A6J4UEH3</accession>
<evidence type="ECO:0000256" key="4">
    <source>
        <dbReference type="ARBA" id="ARBA00012840"/>
    </source>
</evidence>
<feature type="domain" description="Aminoacyl-transfer RNA synthetases class-II family profile" evidence="15">
    <location>
        <begin position="1"/>
        <end position="189"/>
    </location>
</feature>
<dbReference type="GO" id="GO:0005737">
    <property type="term" value="C:cytoplasm"/>
    <property type="evidence" value="ECO:0007669"/>
    <property type="project" value="UniProtKB-SubCell"/>
</dbReference>
<comment type="catalytic activity">
    <reaction evidence="14">
        <text>tRNA(Ser) + L-serine + ATP = L-seryl-tRNA(Ser) + AMP + diphosphate + H(+)</text>
        <dbReference type="Rhea" id="RHEA:12292"/>
        <dbReference type="Rhea" id="RHEA-COMP:9669"/>
        <dbReference type="Rhea" id="RHEA-COMP:9703"/>
        <dbReference type="ChEBI" id="CHEBI:15378"/>
        <dbReference type="ChEBI" id="CHEBI:30616"/>
        <dbReference type="ChEBI" id="CHEBI:33019"/>
        <dbReference type="ChEBI" id="CHEBI:33384"/>
        <dbReference type="ChEBI" id="CHEBI:78442"/>
        <dbReference type="ChEBI" id="CHEBI:78533"/>
        <dbReference type="ChEBI" id="CHEBI:456215"/>
        <dbReference type="EC" id="6.1.1.11"/>
    </reaction>
</comment>
<dbReference type="GO" id="GO:0006434">
    <property type="term" value="P:seryl-tRNA aminoacylation"/>
    <property type="evidence" value="ECO:0007669"/>
    <property type="project" value="InterPro"/>
</dbReference>
<keyword evidence="10 16" id="KW-0030">Aminoacyl-tRNA synthetase</keyword>
<evidence type="ECO:0000256" key="13">
    <source>
        <dbReference type="ARBA" id="ARBA00047929"/>
    </source>
</evidence>
<dbReference type="PROSITE" id="PS50862">
    <property type="entry name" value="AA_TRNA_LIGASE_II"/>
    <property type="match status" value="1"/>
</dbReference>
<evidence type="ECO:0000256" key="5">
    <source>
        <dbReference type="ARBA" id="ARBA00022490"/>
    </source>
</evidence>
<dbReference type="PANTHER" id="PTHR43697">
    <property type="entry name" value="SERYL-TRNA SYNTHETASE"/>
    <property type="match status" value="1"/>
</dbReference>
<evidence type="ECO:0000313" key="16">
    <source>
        <dbReference type="EMBL" id="CAA9548477.1"/>
    </source>
</evidence>
<dbReference type="SUPFAM" id="SSF55681">
    <property type="entry name" value="Class II aaRS and biotin synthetases"/>
    <property type="match status" value="1"/>
</dbReference>
<evidence type="ECO:0000256" key="14">
    <source>
        <dbReference type="ARBA" id="ARBA00048823"/>
    </source>
</evidence>
<keyword evidence="7" id="KW-0547">Nucleotide-binding</keyword>
<organism evidence="16">
    <name type="scientific">uncultured Thermomicrobiales bacterium</name>
    <dbReference type="NCBI Taxonomy" id="1645740"/>
    <lineage>
        <taxon>Bacteria</taxon>
        <taxon>Pseudomonadati</taxon>
        <taxon>Thermomicrobiota</taxon>
        <taxon>Thermomicrobia</taxon>
        <taxon>Thermomicrobiales</taxon>
        <taxon>environmental samples</taxon>
    </lineage>
</organism>
<keyword evidence="5" id="KW-0963">Cytoplasm</keyword>
<keyword evidence="9" id="KW-0648">Protein biosynthesis</keyword>
<protein>
    <recommendedName>
        <fullName evidence="4">serine--tRNA ligase</fullName>
        <ecNumber evidence="4">6.1.1.11</ecNumber>
    </recommendedName>
    <alternativeName>
        <fullName evidence="11">Seryl-tRNA synthetase</fullName>
    </alternativeName>
    <alternativeName>
        <fullName evidence="12">Seryl-tRNA(Ser/Sec) synthetase</fullName>
    </alternativeName>
</protein>
<reference evidence="16" key="1">
    <citation type="submission" date="2020-02" db="EMBL/GenBank/DDBJ databases">
        <authorList>
            <person name="Meier V. D."/>
        </authorList>
    </citation>
    <scope>NUCLEOTIDE SEQUENCE</scope>
    <source>
        <strain evidence="16">AVDCRST_MAG87</strain>
    </source>
</reference>
<evidence type="ECO:0000256" key="1">
    <source>
        <dbReference type="ARBA" id="ARBA00004496"/>
    </source>
</evidence>
<keyword evidence="6 16" id="KW-0436">Ligase</keyword>